<protein>
    <submittedName>
        <fullName evidence="1">Uncharacterized protein</fullName>
    </submittedName>
</protein>
<proteinExistence type="predicted"/>
<organism evidence="1 2">
    <name type="scientific">Aegilops tauschii subsp. strangulata</name>
    <name type="common">Goatgrass</name>
    <dbReference type="NCBI Taxonomy" id="200361"/>
    <lineage>
        <taxon>Eukaryota</taxon>
        <taxon>Viridiplantae</taxon>
        <taxon>Streptophyta</taxon>
        <taxon>Embryophyta</taxon>
        <taxon>Tracheophyta</taxon>
        <taxon>Spermatophyta</taxon>
        <taxon>Magnoliopsida</taxon>
        <taxon>Liliopsida</taxon>
        <taxon>Poales</taxon>
        <taxon>Poaceae</taxon>
        <taxon>BOP clade</taxon>
        <taxon>Pooideae</taxon>
        <taxon>Triticodae</taxon>
        <taxon>Triticeae</taxon>
        <taxon>Triticinae</taxon>
        <taxon>Aegilops</taxon>
    </lineage>
</organism>
<reference evidence="2" key="2">
    <citation type="journal article" date="2017" name="Nat. Plants">
        <title>The Aegilops tauschii genome reveals multiple impacts of transposons.</title>
        <authorList>
            <person name="Zhao G."/>
            <person name="Zou C."/>
            <person name="Li K."/>
            <person name="Wang K."/>
            <person name="Li T."/>
            <person name="Gao L."/>
            <person name="Zhang X."/>
            <person name="Wang H."/>
            <person name="Yang Z."/>
            <person name="Liu X."/>
            <person name="Jiang W."/>
            <person name="Mao L."/>
            <person name="Kong X."/>
            <person name="Jiao Y."/>
            <person name="Jia J."/>
        </authorList>
    </citation>
    <scope>NUCLEOTIDE SEQUENCE [LARGE SCALE GENOMIC DNA]</scope>
    <source>
        <strain evidence="2">cv. AL8/78</strain>
    </source>
</reference>
<dbReference type="EnsemblPlants" id="AET6Gv20621900.3">
    <property type="protein sequence ID" value="AET6Gv20621900.3"/>
    <property type="gene ID" value="AET6Gv20621900"/>
</dbReference>
<evidence type="ECO:0000313" key="1">
    <source>
        <dbReference type="EnsemblPlants" id="AET6Gv20621900.3"/>
    </source>
</evidence>
<accession>A0A453P648</accession>
<sequence length="57" mass="6560">MDRFSMKLISQMLCFHGLSLHVVISVEQPLKVLTSAMLLLTYHRNWLCANMQVGQIL</sequence>
<dbReference type="Gramene" id="AET6Gv20621900.3">
    <property type="protein sequence ID" value="AET6Gv20621900.3"/>
    <property type="gene ID" value="AET6Gv20621900"/>
</dbReference>
<reference evidence="1" key="3">
    <citation type="journal article" date="2017" name="Nature">
        <title>Genome sequence of the progenitor of the wheat D genome Aegilops tauschii.</title>
        <authorList>
            <person name="Luo M.C."/>
            <person name="Gu Y.Q."/>
            <person name="Puiu D."/>
            <person name="Wang H."/>
            <person name="Twardziok S.O."/>
            <person name="Deal K.R."/>
            <person name="Huo N."/>
            <person name="Zhu T."/>
            <person name="Wang L."/>
            <person name="Wang Y."/>
            <person name="McGuire P.E."/>
            <person name="Liu S."/>
            <person name="Long H."/>
            <person name="Ramasamy R.K."/>
            <person name="Rodriguez J.C."/>
            <person name="Van S.L."/>
            <person name="Yuan L."/>
            <person name="Wang Z."/>
            <person name="Xia Z."/>
            <person name="Xiao L."/>
            <person name="Anderson O.D."/>
            <person name="Ouyang S."/>
            <person name="Liang Y."/>
            <person name="Zimin A.V."/>
            <person name="Pertea G."/>
            <person name="Qi P."/>
            <person name="Bennetzen J.L."/>
            <person name="Dai X."/>
            <person name="Dawson M.W."/>
            <person name="Muller H.G."/>
            <person name="Kugler K."/>
            <person name="Rivarola-Duarte L."/>
            <person name="Spannagl M."/>
            <person name="Mayer K.F.X."/>
            <person name="Lu F.H."/>
            <person name="Bevan M.W."/>
            <person name="Leroy P."/>
            <person name="Li P."/>
            <person name="You F.M."/>
            <person name="Sun Q."/>
            <person name="Liu Z."/>
            <person name="Lyons E."/>
            <person name="Wicker T."/>
            <person name="Salzberg S.L."/>
            <person name="Devos K.M."/>
            <person name="Dvorak J."/>
        </authorList>
    </citation>
    <scope>NUCLEOTIDE SEQUENCE [LARGE SCALE GENOMIC DNA]</scope>
    <source>
        <strain evidence="1">cv. AL8/78</strain>
    </source>
</reference>
<reference evidence="2" key="1">
    <citation type="journal article" date="2014" name="Science">
        <title>Ancient hybridizations among the ancestral genomes of bread wheat.</title>
        <authorList>
            <consortium name="International Wheat Genome Sequencing Consortium,"/>
            <person name="Marcussen T."/>
            <person name="Sandve S.R."/>
            <person name="Heier L."/>
            <person name="Spannagl M."/>
            <person name="Pfeifer M."/>
            <person name="Jakobsen K.S."/>
            <person name="Wulff B.B."/>
            <person name="Steuernagel B."/>
            <person name="Mayer K.F."/>
            <person name="Olsen O.A."/>
        </authorList>
    </citation>
    <scope>NUCLEOTIDE SEQUENCE [LARGE SCALE GENOMIC DNA]</scope>
    <source>
        <strain evidence="2">cv. AL8/78</strain>
    </source>
</reference>
<keyword evidence="2" id="KW-1185">Reference proteome</keyword>
<reference evidence="1" key="4">
    <citation type="submission" date="2019-03" db="UniProtKB">
        <authorList>
            <consortium name="EnsemblPlants"/>
        </authorList>
    </citation>
    <scope>IDENTIFICATION</scope>
</reference>
<evidence type="ECO:0000313" key="2">
    <source>
        <dbReference type="Proteomes" id="UP000015105"/>
    </source>
</evidence>
<name>A0A453P648_AEGTS</name>
<dbReference type="Proteomes" id="UP000015105">
    <property type="component" value="Chromosome 6D"/>
</dbReference>
<reference evidence="1" key="5">
    <citation type="journal article" date="2021" name="G3 (Bethesda)">
        <title>Aegilops tauschii genome assembly Aet v5.0 features greater sequence contiguity and improved annotation.</title>
        <authorList>
            <person name="Wang L."/>
            <person name="Zhu T."/>
            <person name="Rodriguez J.C."/>
            <person name="Deal K.R."/>
            <person name="Dubcovsky J."/>
            <person name="McGuire P.E."/>
            <person name="Lux T."/>
            <person name="Spannagl M."/>
            <person name="Mayer K.F.X."/>
            <person name="Baldrich P."/>
            <person name="Meyers B.C."/>
            <person name="Huo N."/>
            <person name="Gu Y.Q."/>
            <person name="Zhou H."/>
            <person name="Devos K.M."/>
            <person name="Bennetzen J.L."/>
            <person name="Unver T."/>
            <person name="Budak H."/>
            <person name="Gulick P.J."/>
            <person name="Galiba G."/>
            <person name="Kalapos B."/>
            <person name="Nelson D.R."/>
            <person name="Li P."/>
            <person name="You F.M."/>
            <person name="Luo M.C."/>
            <person name="Dvorak J."/>
        </authorList>
    </citation>
    <scope>NUCLEOTIDE SEQUENCE [LARGE SCALE GENOMIC DNA]</scope>
    <source>
        <strain evidence="1">cv. AL8/78</strain>
    </source>
</reference>
<dbReference type="AlphaFoldDB" id="A0A453P648"/>